<evidence type="ECO:0000313" key="2">
    <source>
        <dbReference type="EMBL" id="KAK1396349.1"/>
    </source>
</evidence>
<reference evidence="2" key="2">
    <citation type="submission" date="2023-05" db="EMBL/GenBank/DDBJ databases">
        <authorList>
            <person name="Schelkunov M.I."/>
        </authorList>
    </citation>
    <scope>NUCLEOTIDE SEQUENCE</scope>
    <source>
        <strain evidence="2">Hsosn_3</strain>
        <tissue evidence="2">Leaf</tissue>
    </source>
</reference>
<feature type="region of interest" description="Disordered" evidence="1">
    <location>
        <begin position="123"/>
        <end position="142"/>
    </location>
</feature>
<comment type="caution">
    <text evidence="2">The sequence shown here is derived from an EMBL/GenBank/DDBJ whole genome shotgun (WGS) entry which is preliminary data.</text>
</comment>
<reference evidence="2" key="1">
    <citation type="submission" date="2023-02" db="EMBL/GenBank/DDBJ databases">
        <title>Genome of toxic invasive species Heracleum sosnowskyi carries increased number of genes despite the absence of recent whole-genome duplications.</title>
        <authorList>
            <person name="Schelkunov M."/>
            <person name="Shtratnikova V."/>
            <person name="Makarenko M."/>
            <person name="Klepikova A."/>
            <person name="Omelchenko D."/>
            <person name="Novikova G."/>
            <person name="Obukhova E."/>
            <person name="Bogdanov V."/>
            <person name="Penin A."/>
            <person name="Logacheva M."/>
        </authorList>
    </citation>
    <scope>NUCLEOTIDE SEQUENCE</scope>
    <source>
        <strain evidence="2">Hsosn_3</strain>
        <tissue evidence="2">Leaf</tissue>
    </source>
</reference>
<dbReference type="EMBL" id="JAUIZM010000002">
    <property type="protein sequence ID" value="KAK1396349.1"/>
    <property type="molecule type" value="Genomic_DNA"/>
</dbReference>
<dbReference type="AlphaFoldDB" id="A0AAD8N4K1"/>
<accession>A0AAD8N4K1</accession>
<protein>
    <submittedName>
        <fullName evidence="2">Uncharacterized protein</fullName>
    </submittedName>
</protein>
<evidence type="ECO:0000256" key="1">
    <source>
        <dbReference type="SAM" id="MobiDB-lite"/>
    </source>
</evidence>
<sequence length="142" mass="16648">MASQCGFIWGWVYCDGNIIMDDVEGVKYDRKMTRLVKLEFNLRFEGLLNLLYAKLWMDDTLYKLNICRRFLNPSTNLYEIAPMFDDDDVQYMFESVDYSSLRNYVELYVEKISTSSKQHSNAMVEMSKSGDRSSSSYSSKKL</sequence>
<name>A0AAD8N4K1_9APIA</name>
<feature type="compositionally biased region" description="Low complexity" evidence="1">
    <location>
        <begin position="132"/>
        <end position="142"/>
    </location>
</feature>
<evidence type="ECO:0000313" key="3">
    <source>
        <dbReference type="Proteomes" id="UP001237642"/>
    </source>
</evidence>
<gene>
    <name evidence="2" type="ORF">POM88_006212</name>
</gene>
<keyword evidence="3" id="KW-1185">Reference proteome</keyword>
<dbReference type="Proteomes" id="UP001237642">
    <property type="component" value="Unassembled WGS sequence"/>
</dbReference>
<organism evidence="2 3">
    <name type="scientific">Heracleum sosnowskyi</name>
    <dbReference type="NCBI Taxonomy" id="360622"/>
    <lineage>
        <taxon>Eukaryota</taxon>
        <taxon>Viridiplantae</taxon>
        <taxon>Streptophyta</taxon>
        <taxon>Embryophyta</taxon>
        <taxon>Tracheophyta</taxon>
        <taxon>Spermatophyta</taxon>
        <taxon>Magnoliopsida</taxon>
        <taxon>eudicotyledons</taxon>
        <taxon>Gunneridae</taxon>
        <taxon>Pentapetalae</taxon>
        <taxon>asterids</taxon>
        <taxon>campanulids</taxon>
        <taxon>Apiales</taxon>
        <taxon>Apiaceae</taxon>
        <taxon>Apioideae</taxon>
        <taxon>apioid superclade</taxon>
        <taxon>Tordylieae</taxon>
        <taxon>Tordyliinae</taxon>
        <taxon>Heracleum</taxon>
    </lineage>
</organism>
<proteinExistence type="predicted"/>